<protein>
    <submittedName>
        <fullName evidence="1">ParA family protein</fullName>
    </submittedName>
</protein>
<sequence length="281" mass="30647">MRQRPASGASQARQCTYASGCPAQHNYNRFGHFFPRETLGCGLSLSRSSAMVPECAWESTMAAKKAPAKQCKVLVLGGSKGGCGRSTLSRNLIVAARQAGLNVVGVDQDAQRTFKKWSDRREAAREKFPQLVECEVIASSVEEWASLDFTGRDLAIVDTAPGIEHGLADMISLCRQADYVLLPTSASTDDLESVVPYWTTLSESGVRGEFVLNKANRRTRSFASARSALNRHGRVAPVEVPLLEDIASPFASGLAVVDYDRSKGGEVMQDVWRHVRRELGL</sequence>
<accession>A0A3A9JSC2</accession>
<dbReference type="CDD" id="cd02042">
    <property type="entry name" value="ParAB_family"/>
    <property type="match status" value="1"/>
</dbReference>
<proteinExistence type="predicted"/>
<dbReference type="InterPro" id="IPR050678">
    <property type="entry name" value="DNA_Partitioning_ATPase"/>
</dbReference>
<reference evidence="1 4" key="1">
    <citation type="submission" date="2018-09" db="EMBL/GenBank/DDBJ databases">
        <title>Roseomonas sp. nov., isolated from feces of Tibetan antelopes in the Qinghai-Tibet plateau, China.</title>
        <authorList>
            <person name="Tian Z."/>
        </authorList>
    </citation>
    <scope>NUCLEOTIDE SEQUENCE [LARGE SCALE GENOMIC DNA]</scope>
    <source>
        <strain evidence="2 3">Z23</strain>
        <strain evidence="1 4">Z24</strain>
    </source>
</reference>
<dbReference type="SUPFAM" id="SSF52540">
    <property type="entry name" value="P-loop containing nucleoside triphosphate hydrolases"/>
    <property type="match status" value="1"/>
</dbReference>
<evidence type="ECO:0000313" key="2">
    <source>
        <dbReference type="EMBL" id="RMI15193.1"/>
    </source>
</evidence>
<dbReference type="Proteomes" id="UP000278036">
    <property type="component" value="Unassembled WGS sequence"/>
</dbReference>
<dbReference type="Proteomes" id="UP000274097">
    <property type="component" value="Unassembled WGS sequence"/>
</dbReference>
<dbReference type="InterPro" id="IPR027417">
    <property type="entry name" value="P-loop_NTPase"/>
</dbReference>
<organism evidence="1 4">
    <name type="scientific">Teichococcus wenyumeiae</name>
    <dbReference type="NCBI Taxonomy" id="2478470"/>
    <lineage>
        <taxon>Bacteria</taxon>
        <taxon>Pseudomonadati</taxon>
        <taxon>Pseudomonadota</taxon>
        <taxon>Alphaproteobacteria</taxon>
        <taxon>Acetobacterales</taxon>
        <taxon>Roseomonadaceae</taxon>
        <taxon>Roseomonas</taxon>
    </lineage>
</organism>
<dbReference type="PANTHER" id="PTHR13696:SF96">
    <property type="entry name" value="COBQ_COBB_MIND_PARA NUCLEOTIDE BINDING DOMAIN-CONTAINING PROTEIN"/>
    <property type="match status" value="1"/>
</dbReference>
<dbReference type="EMBL" id="RAQU01000210">
    <property type="protein sequence ID" value="RKK01859.1"/>
    <property type="molecule type" value="Genomic_DNA"/>
</dbReference>
<gene>
    <name evidence="1" type="ORF">D6Z83_22770</name>
    <name evidence="2" type="ORF">EBE87_26840</name>
</gene>
<dbReference type="AlphaFoldDB" id="A0A3A9JSC2"/>
<evidence type="ECO:0000313" key="4">
    <source>
        <dbReference type="Proteomes" id="UP000278036"/>
    </source>
</evidence>
<dbReference type="InterPro" id="IPR015223">
    <property type="entry name" value="MipZ"/>
</dbReference>
<dbReference type="Gene3D" id="3.40.50.300">
    <property type="entry name" value="P-loop containing nucleotide triphosphate hydrolases"/>
    <property type="match status" value="1"/>
</dbReference>
<dbReference type="PANTHER" id="PTHR13696">
    <property type="entry name" value="P-LOOP CONTAINING NUCLEOSIDE TRIPHOSPHATE HYDROLASE"/>
    <property type="match status" value="1"/>
</dbReference>
<dbReference type="Pfam" id="PF09140">
    <property type="entry name" value="MipZ"/>
    <property type="match status" value="1"/>
</dbReference>
<name>A0A3A9JSC2_9PROT</name>
<evidence type="ECO:0000313" key="3">
    <source>
        <dbReference type="Proteomes" id="UP000274097"/>
    </source>
</evidence>
<evidence type="ECO:0000313" key="1">
    <source>
        <dbReference type="EMBL" id="RKK01859.1"/>
    </source>
</evidence>
<dbReference type="InParanoid" id="A0A3A9JSC2"/>
<comment type="caution">
    <text evidence="1">The sequence shown here is derived from an EMBL/GenBank/DDBJ whole genome shotgun (WGS) entry which is preliminary data.</text>
</comment>
<keyword evidence="3" id="KW-1185">Reference proteome</keyword>
<dbReference type="EMBL" id="RFLX01000074">
    <property type="protein sequence ID" value="RMI15193.1"/>
    <property type="molecule type" value="Genomic_DNA"/>
</dbReference>